<dbReference type="Proteomes" id="UP000289718">
    <property type="component" value="Unassembled WGS sequence"/>
</dbReference>
<evidence type="ECO:0000313" key="3">
    <source>
        <dbReference type="Proteomes" id="UP000289718"/>
    </source>
</evidence>
<evidence type="ECO:0000313" key="2">
    <source>
        <dbReference type="EMBL" id="RXK12521.1"/>
    </source>
</evidence>
<organism evidence="2 3">
    <name type="scientific">Halarcobacter mediterraneus</name>
    <dbReference type="NCBI Taxonomy" id="2023153"/>
    <lineage>
        <taxon>Bacteria</taxon>
        <taxon>Pseudomonadati</taxon>
        <taxon>Campylobacterota</taxon>
        <taxon>Epsilonproteobacteria</taxon>
        <taxon>Campylobacterales</taxon>
        <taxon>Arcobacteraceae</taxon>
        <taxon>Halarcobacter</taxon>
    </lineage>
</organism>
<dbReference type="EMBL" id="NXIE01000003">
    <property type="protein sequence ID" value="RXK12521.1"/>
    <property type="molecule type" value="Genomic_DNA"/>
</dbReference>
<evidence type="ECO:0000256" key="1">
    <source>
        <dbReference type="SAM" id="Phobius"/>
    </source>
</evidence>
<keyword evidence="1" id="KW-0812">Transmembrane</keyword>
<name>A0A4Q1AWP1_9BACT</name>
<keyword evidence="1" id="KW-0472">Membrane</keyword>
<reference evidence="2 3" key="1">
    <citation type="submission" date="2017-09" db="EMBL/GenBank/DDBJ databases">
        <title>Genomics of the genus Arcobacter.</title>
        <authorList>
            <person name="Perez-Cataluna A."/>
            <person name="Figueras M.J."/>
            <person name="Salas-Masso N."/>
        </authorList>
    </citation>
    <scope>NUCLEOTIDE SEQUENCE [LARGE SCALE GENOMIC DNA]</scope>
    <source>
        <strain evidence="2 3">F156-34</strain>
    </source>
</reference>
<gene>
    <name evidence="2" type="ORF">CP965_08020</name>
</gene>
<proteinExistence type="predicted"/>
<comment type="caution">
    <text evidence="2">The sequence shown here is derived from an EMBL/GenBank/DDBJ whole genome shotgun (WGS) entry which is preliminary data.</text>
</comment>
<sequence>MFSKESLYINAIKFSNQLKVNYKKLNNDEIIETNSSTFIATDDILGRDIATKLNNHASEINNTYISTLLIADDTILLRKKEVKLRDYVVTSLNNDYNIAVSKNTLFETRNYFEKCGIDYIFSAYHILNLHIEQNPCNNNLVVLLFNNQAFCIVVNDSGQIIYNKRFTLTAFEDIKQSKFYENEVLGQKLYDEVYALELEELVKNIIEEFYKQGKNIFIEKVSLLYNIRYLTEAQISQMSSDLMIDLTYHPISVDEELYELSKSTHSNKSFIRPRPKPTNTFRNMLITLVIFLFLFTVSLFILPYNKWLGIEKKIEKVEEKKVEKIKEIILPNHIKSNSIIEFKALEALETIPYDVVLREFILDRNNIILDVDMLKKDTFIKVIKPELKKSYENVDIKFKEENIILKALIKANKYHKEMKGNTFKNYKDVYISNEFMPIIAVTEQLKILFPTNTIINFKSSSKDKFNTFNYLINLVVKSPLEFFKLIDTLNNELYSINITYPVNFIKTEAGIEIEFTLQFNQPI</sequence>
<accession>A0A4Q1AWP1</accession>
<dbReference type="RefSeq" id="WP_129061579.1">
    <property type="nucleotide sequence ID" value="NZ_NXIE01000003.1"/>
</dbReference>
<keyword evidence="3" id="KW-1185">Reference proteome</keyword>
<feature type="transmembrane region" description="Helical" evidence="1">
    <location>
        <begin position="284"/>
        <end position="304"/>
    </location>
</feature>
<dbReference type="OrthoDB" id="5341800at2"/>
<keyword evidence="1" id="KW-1133">Transmembrane helix</keyword>
<protein>
    <submittedName>
        <fullName evidence="2">Uncharacterized protein</fullName>
    </submittedName>
</protein>
<dbReference type="AlphaFoldDB" id="A0A4Q1AWP1"/>